<evidence type="ECO:0000256" key="1">
    <source>
        <dbReference type="SAM" id="MobiDB-lite"/>
    </source>
</evidence>
<protein>
    <submittedName>
        <fullName evidence="3">Putative glycoprotein</fullName>
    </submittedName>
</protein>
<dbReference type="GeneID" id="26122891"/>
<dbReference type="EMBL" id="KM460042">
    <property type="protein sequence ID" value="AIY53911.1"/>
    <property type="molecule type" value="Viral_cRNA"/>
</dbReference>
<dbReference type="Pfam" id="PF24664">
    <property type="entry name" value="Monjiviricetes_fusion"/>
    <property type="match status" value="1"/>
</dbReference>
<keyword evidence="2" id="KW-0812">Transmembrane</keyword>
<dbReference type="KEGG" id="vg:26122891"/>
<keyword evidence="2" id="KW-1133">Transmembrane helix</keyword>
<reference evidence="3 4" key="1">
    <citation type="submission" date="2014-09" db="EMBL/GenBank/DDBJ databases">
        <title>Genetic analysis of Suffolk virus, a tick-borne virus related to Mononegavirales.</title>
        <authorList>
            <person name="Tokarz R."/>
            <person name="Lipkin W.I."/>
        </authorList>
    </citation>
    <scope>NUCLEOTIDE SEQUENCE [LARGE SCALE GENOMIC DNA]</scope>
    <source>
        <strain evidence="3">FI3</strain>
    </source>
</reference>
<dbReference type="RefSeq" id="YP_009177219.1">
    <property type="nucleotide sequence ID" value="NC_028243.1"/>
</dbReference>
<accession>A0A0A1G690</accession>
<feature type="region of interest" description="Disordered" evidence="1">
    <location>
        <begin position="621"/>
        <end position="643"/>
    </location>
</feature>
<feature type="transmembrane region" description="Helical" evidence="2">
    <location>
        <begin position="588"/>
        <end position="612"/>
    </location>
</feature>
<keyword evidence="2" id="KW-0472">Membrane</keyword>
<organism evidence="3 4">
    <name type="scientific">Suffolk virus</name>
    <dbReference type="NCBI Taxonomy" id="1577137"/>
    <lineage>
        <taxon>Viruses</taxon>
        <taxon>Riboviria</taxon>
        <taxon>Orthornavirae</taxon>
        <taxon>Negarnaviricota</taxon>
        <taxon>Haploviricotina</taxon>
        <taxon>Monjiviricetes</taxon>
        <taxon>Jingchuvirales</taxon>
        <taxon>Chuviridae</taxon>
        <taxon>Mivirus</taxon>
        <taxon>Mivirus suffolkense</taxon>
    </lineage>
</organism>
<evidence type="ECO:0000256" key="2">
    <source>
        <dbReference type="SAM" id="Phobius"/>
    </source>
</evidence>
<evidence type="ECO:0000313" key="4">
    <source>
        <dbReference type="Proteomes" id="UP000218499"/>
    </source>
</evidence>
<dbReference type="OrthoDB" id="10679at10239"/>
<dbReference type="Proteomes" id="UP000218499">
    <property type="component" value="Segment"/>
</dbReference>
<keyword evidence="4" id="KW-1185">Reference proteome</keyword>
<evidence type="ECO:0000313" key="3">
    <source>
        <dbReference type="EMBL" id="AIY53911.1"/>
    </source>
</evidence>
<name>A0A0A1G690_9VIRU</name>
<feature type="transmembrane region" description="Helical" evidence="2">
    <location>
        <begin position="555"/>
        <end position="576"/>
    </location>
</feature>
<sequence>MSTSGRSLSSCMLWVILCVLGGGQQAEGLVGFDCTGQAVNVTAVSLSWIQKCPVAEGAQGTIVEFIQLVQERNVEAVRVKACLVERSYLLQHCGMHSHSSMTFNGLVTSEILRVPKEACDALHLYGSFHTSGGKVLTGFAANTTTVVPVVEMGVIDAGSATCKGATFTLNGATYTDVVMQSSYKVTLRTERAQLDVATSTVRLSSGYSHPFQAHSGFDPELGQTYWSSEGVGVKCSPTSYIVVYEGDATIYKNREGQRTLIVNTTTQVMAVGLRDETTLCHQEATETDHPRLFMVRPLRAGGPRFYFQKGSMDPKEVDLFLYTNSKLVYVEQHLARELTSVYLHFQKQMCDVNHRLLTHLTTLAMVAPEEFAWTYTQQPGITAVLRGEVVYMVKCAPVSVDYRASSACFQEIPVTYNGTQVFLKPRSRIITTYGTEIDCSPLAPPLFFLNGNWVSFAPHPTHVLPPQVLNASFQAEWAYTSPPHLISAGLYSQSLLEKYQRQLMFPIERTAIETTMAASMAGLNVDHQGLDASGLLRQSGLDKLQTSFMERIYGWWWTFSVNLAGVMGVIFVITAIKAIGNVVLNATFLYKTFGCGFRMFAMFWGTLAKYLLIKVPTNPSRDDVEAGTPSPPTSSPTPCSSGACNEEATILISPPSSHFYPSVSYRPPGATAPII</sequence>
<proteinExistence type="predicted"/>